<dbReference type="EMBL" id="FNTJ01000002">
    <property type="protein sequence ID" value="SED13020.1"/>
    <property type="molecule type" value="Genomic_DNA"/>
</dbReference>
<keyword evidence="2" id="KW-0238">DNA-binding</keyword>
<dbReference type="Proteomes" id="UP000198982">
    <property type="component" value="Unassembled WGS sequence"/>
</dbReference>
<dbReference type="InterPro" id="IPR008920">
    <property type="entry name" value="TF_FadR/GntR_C"/>
</dbReference>
<dbReference type="InterPro" id="IPR036390">
    <property type="entry name" value="WH_DNA-bd_sf"/>
</dbReference>
<dbReference type="SMART" id="SM00345">
    <property type="entry name" value="HTH_GNTR"/>
    <property type="match status" value="1"/>
</dbReference>
<evidence type="ECO:0000313" key="5">
    <source>
        <dbReference type="EMBL" id="SED13020.1"/>
    </source>
</evidence>
<keyword evidence="6" id="KW-1185">Reference proteome</keyword>
<dbReference type="AlphaFoldDB" id="A0A1H4Y6V1"/>
<sequence length="248" mass="27450">MSEGPVSQGPVSQDPIPLPTLRQVSRDTLQEQVYRQIREALMSGRFQPGQKLTIRGLAEALGSSPMPVREALQRLSAENAFEVTETSRLRVRMMTLERLREIRDARVALEGLLAEKALQHLQKSDLQEITDLCRQMQKAADEVDVSRYLWTNFAFHRRIYAVARAELTMAAVENFWLHMGPCFALVAPDQAHLQRSMEAHDRIVEALAAGDGPGVRAAVTDDIMQAADSLGRLLAKKPGAAAVKGGRA</sequence>
<dbReference type="Pfam" id="PF07729">
    <property type="entry name" value="FCD"/>
    <property type="match status" value="1"/>
</dbReference>
<dbReference type="InterPro" id="IPR000524">
    <property type="entry name" value="Tscrpt_reg_HTH_GntR"/>
</dbReference>
<evidence type="ECO:0000313" key="6">
    <source>
        <dbReference type="Proteomes" id="UP000198982"/>
    </source>
</evidence>
<keyword evidence="1" id="KW-0805">Transcription regulation</keyword>
<dbReference type="CDD" id="cd07377">
    <property type="entry name" value="WHTH_GntR"/>
    <property type="match status" value="1"/>
</dbReference>
<dbReference type="InterPro" id="IPR011711">
    <property type="entry name" value="GntR_C"/>
</dbReference>
<evidence type="ECO:0000256" key="1">
    <source>
        <dbReference type="ARBA" id="ARBA00023015"/>
    </source>
</evidence>
<dbReference type="Gene3D" id="1.20.120.530">
    <property type="entry name" value="GntR ligand-binding domain-like"/>
    <property type="match status" value="1"/>
</dbReference>
<name>A0A1H4Y6V1_9PSED</name>
<dbReference type="SUPFAM" id="SSF48008">
    <property type="entry name" value="GntR ligand-binding domain-like"/>
    <property type="match status" value="1"/>
</dbReference>
<dbReference type="Gene3D" id="1.10.10.10">
    <property type="entry name" value="Winged helix-like DNA-binding domain superfamily/Winged helix DNA-binding domain"/>
    <property type="match status" value="1"/>
</dbReference>
<gene>
    <name evidence="5" type="ORF">SAMN05216178_6356</name>
</gene>
<dbReference type="GO" id="GO:0003677">
    <property type="term" value="F:DNA binding"/>
    <property type="evidence" value="ECO:0007669"/>
    <property type="project" value="UniProtKB-KW"/>
</dbReference>
<dbReference type="SUPFAM" id="SSF46785">
    <property type="entry name" value="Winged helix' DNA-binding domain"/>
    <property type="match status" value="1"/>
</dbReference>
<dbReference type="PANTHER" id="PTHR43537:SF39">
    <property type="entry name" value="HTH-TYPE TRANSCRIPTIONAL REGULATOR MCBR"/>
    <property type="match status" value="1"/>
</dbReference>
<protein>
    <submittedName>
        <fullName evidence="5">Transcriptional regulator, GntR family</fullName>
    </submittedName>
</protein>
<organism evidence="5 6">
    <name type="scientific">Pseudomonas saponiphila</name>
    <dbReference type="NCBI Taxonomy" id="556534"/>
    <lineage>
        <taxon>Bacteria</taxon>
        <taxon>Pseudomonadati</taxon>
        <taxon>Pseudomonadota</taxon>
        <taxon>Gammaproteobacteria</taxon>
        <taxon>Pseudomonadales</taxon>
        <taxon>Pseudomonadaceae</taxon>
        <taxon>Pseudomonas</taxon>
    </lineage>
</organism>
<dbReference type="SMART" id="SM00895">
    <property type="entry name" value="FCD"/>
    <property type="match status" value="1"/>
</dbReference>
<feature type="domain" description="HTH gntR-type" evidence="4">
    <location>
        <begin position="27"/>
        <end position="94"/>
    </location>
</feature>
<evidence type="ECO:0000256" key="2">
    <source>
        <dbReference type="ARBA" id="ARBA00023125"/>
    </source>
</evidence>
<evidence type="ECO:0000256" key="3">
    <source>
        <dbReference type="ARBA" id="ARBA00023163"/>
    </source>
</evidence>
<dbReference type="GO" id="GO:0003700">
    <property type="term" value="F:DNA-binding transcription factor activity"/>
    <property type="evidence" value="ECO:0007669"/>
    <property type="project" value="InterPro"/>
</dbReference>
<dbReference type="Pfam" id="PF00392">
    <property type="entry name" value="GntR"/>
    <property type="match status" value="1"/>
</dbReference>
<dbReference type="InterPro" id="IPR036388">
    <property type="entry name" value="WH-like_DNA-bd_sf"/>
</dbReference>
<accession>A0A1H4Y6V1</accession>
<dbReference type="RefSeq" id="WP_092320411.1">
    <property type="nucleotide sequence ID" value="NZ_FNTJ01000002.1"/>
</dbReference>
<evidence type="ECO:0000259" key="4">
    <source>
        <dbReference type="PROSITE" id="PS50949"/>
    </source>
</evidence>
<keyword evidence="3" id="KW-0804">Transcription</keyword>
<dbReference type="PANTHER" id="PTHR43537">
    <property type="entry name" value="TRANSCRIPTIONAL REGULATOR, GNTR FAMILY"/>
    <property type="match status" value="1"/>
</dbReference>
<proteinExistence type="predicted"/>
<dbReference type="PROSITE" id="PS50949">
    <property type="entry name" value="HTH_GNTR"/>
    <property type="match status" value="1"/>
</dbReference>
<reference evidence="6" key="1">
    <citation type="submission" date="2016-10" db="EMBL/GenBank/DDBJ databases">
        <authorList>
            <person name="Varghese N."/>
            <person name="Submissions S."/>
        </authorList>
    </citation>
    <scope>NUCLEOTIDE SEQUENCE [LARGE SCALE GENOMIC DNA]</scope>
    <source>
        <strain evidence="6">DSM 9751</strain>
    </source>
</reference>